<keyword evidence="2" id="KW-0645">Protease</keyword>
<dbReference type="InterPro" id="IPR009003">
    <property type="entry name" value="Peptidase_S1_PA"/>
</dbReference>
<evidence type="ECO:0000256" key="1">
    <source>
        <dbReference type="ARBA" id="ARBA00010541"/>
    </source>
</evidence>
<accession>A0A2M7IHX4</accession>
<name>A0A2M7IHX4_9BACT</name>
<dbReference type="GO" id="GO:0006508">
    <property type="term" value="P:proteolysis"/>
    <property type="evidence" value="ECO:0007669"/>
    <property type="project" value="UniProtKB-KW"/>
</dbReference>
<keyword evidence="4" id="KW-1133">Transmembrane helix</keyword>
<evidence type="ECO:0000256" key="2">
    <source>
        <dbReference type="ARBA" id="ARBA00022670"/>
    </source>
</evidence>
<comment type="caution">
    <text evidence="5">The sequence shown here is derived from an EMBL/GenBank/DDBJ whole genome shotgun (WGS) entry which is preliminary data.</text>
</comment>
<keyword evidence="3" id="KW-0378">Hydrolase</keyword>
<organism evidence="5 6">
    <name type="scientific">Candidatus Portnoybacteria bacterium CG_4_8_14_3_um_filter_40_10</name>
    <dbReference type="NCBI Taxonomy" id="1974801"/>
    <lineage>
        <taxon>Bacteria</taxon>
        <taxon>Candidatus Portnoyibacteriota</taxon>
    </lineage>
</organism>
<evidence type="ECO:0000313" key="6">
    <source>
        <dbReference type="Proteomes" id="UP000229561"/>
    </source>
</evidence>
<reference evidence="6" key="1">
    <citation type="submission" date="2017-09" db="EMBL/GenBank/DDBJ databases">
        <title>Depth-based differentiation of microbial function through sediment-hosted aquifers and enrichment of novel symbionts in the deep terrestrial subsurface.</title>
        <authorList>
            <person name="Probst A.J."/>
            <person name="Ladd B."/>
            <person name="Jarett J.K."/>
            <person name="Geller-Mcgrath D.E."/>
            <person name="Sieber C.M.K."/>
            <person name="Emerson J.B."/>
            <person name="Anantharaman K."/>
            <person name="Thomas B.C."/>
            <person name="Malmstrom R."/>
            <person name="Stieglmeier M."/>
            <person name="Klingl A."/>
            <person name="Woyke T."/>
            <person name="Ryan C.M."/>
            <person name="Banfield J.F."/>
        </authorList>
    </citation>
    <scope>NUCLEOTIDE SEQUENCE [LARGE SCALE GENOMIC DNA]</scope>
</reference>
<dbReference type="InterPro" id="IPR051201">
    <property type="entry name" value="Chloro_Bact_Ser_Proteases"/>
</dbReference>
<evidence type="ECO:0000256" key="3">
    <source>
        <dbReference type="ARBA" id="ARBA00022801"/>
    </source>
</evidence>
<evidence type="ECO:0000313" key="5">
    <source>
        <dbReference type="EMBL" id="PIW76058.1"/>
    </source>
</evidence>
<dbReference type="InterPro" id="IPR043504">
    <property type="entry name" value="Peptidase_S1_PA_chymotrypsin"/>
</dbReference>
<dbReference type="GO" id="GO:0004252">
    <property type="term" value="F:serine-type endopeptidase activity"/>
    <property type="evidence" value="ECO:0007669"/>
    <property type="project" value="InterPro"/>
</dbReference>
<dbReference type="InterPro" id="IPR001940">
    <property type="entry name" value="Peptidase_S1C"/>
</dbReference>
<evidence type="ECO:0000256" key="4">
    <source>
        <dbReference type="SAM" id="Phobius"/>
    </source>
</evidence>
<dbReference type="EMBL" id="PFGY01000088">
    <property type="protein sequence ID" value="PIW76058.1"/>
    <property type="molecule type" value="Genomic_DNA"/>
</dbReference>
<dbReference type="PRINTS" id="PR00834">
    <property type="entry name" value="PROTEASES2C"/>
</dbReference>
<dbReference type="Proteomes" id="UP000229561">
    <property type="component" value="Unassembled WGS sequence"/>
</dbReference>
<dbReference type="PANTHER" id="PTHR43343:SF3">
    <property type="entry name" value="PROTEASE DO-LIKE 8, CHLOROPLASTIC"/>
    <property type="match status" value="1"/>
</dbReference>
<dbReference type="Pfam" id="PF13365">
    <property type="entry name" value="Trypsin_2"/>
    <property type="match status" value="1"/>
</dbReference>
<gene>
    <name evidence="5" type="ORF">CO001_03360</name>
</gene>
<sequence>MRLLEKIITLFLIAAVLAGAIFFVVKKEKYFNSRLADLSSQLIISDQKINALQSRLEEVSQQKSIVKEETVRREVIIQKSQQELLTAAVAKVTSAVVSIVVSKDVPKLEITYVNPFGDDPFFKDFGFQVPVYQQKGTEKQQIGAGTGFLINSNGYILTNRHVVQDTAADYTVLLADGSQKTAQVVWRDSSNDIAIIKIPGAGYPIEQLGDSASLELGQSVFAVGNALGEYSNSVSVGIISGLNRTIQASDANGTVENLSGVIQTDAAINPGNSGGPLADLNGKVIGVNVATVTGSNNISFSIPVNIVKSIINSVLK</sequence>
<keyword evidence="4" id="KW-0472">Membrane</keyword>
<dbReference type="SUPFAM" id="SSF50494">
    <property type="entry name" value="Trypsin-like serine proteases"/>
    <property type="match status" value="1"/>
</dbReference>
<dbReference type="PANTHER" id="PTHR43343">
    <property type="entry name" value="PEPTIDASE S12"/>
    <property type="match status" value="1"/>
</dbReference>
<proteinExistence type="inferred from homology"/>
<comment type="similarity">
    <text evidence="1">Belongs to the peptidase S1C family.</text>
</comment>
<feature type="transmembrane region" description="Helical" evidence="4">
    <location>
        <begin position="6"/>
        <end position="25"/>
    </location>
</feature>
<dbReference type="Gene3D" id="2.40.10.10">
    <property type="entry name" value="Trypsin-like serine proteases"/>
    <property type="match status" value="2"/>
</dbReference>
<dbReference type="AlphaFoldDB" id="A0A2M7IHX4"/>
<protein>
    <submittedName>
        <fullName evidence="5">Uncharacterized protein</fullName>
    </submittedName>
</protein>
<keyword evidence="4" id="KW-0812">Transmembrane</keyword>